<evidence type="ECO:0000313" key="1">
    <source>
        <dbReference type="EMBL" id="OGY21721.1"/>
    </source>
</evidence>
<protein>
    <submittedName>
        <fullName evidence="1">Uncharacterized protein</fullName>
    </submittedName>
</protein>
<dbReference type="Gene3D" id="3.40.630.30">
    <property type="match status" value="1"/>
</dbReference>
<gene>
    <name evidence="1" type="ORF">A2113_04175</name>
</gene>
<dbReference type="InterPro" id="IPR016181">
    <property type="entry name" value="Acyl_CoA_acyltransferase"/>
</dbReference>
<proteinExistence type="predicted"/>
<dbReference type="SUPFAM" id="SSF55729">
    <property type="entry name" value="Acyl-CoA N-acyltransferases (Nat)"/>
    <property type="match status" value="1"/>
</dbReference>
<organism evidence="1 2">
    <name type="scientific">Candidatus Woykebacteria bacterium GWA1_44_8</name>
    <dbReference type="NCBI Taxonomy" id="1802591"/>
    <lineage>
        <taxon>Bacteria</taxon>
        <taxon>Candidatus Woykeibacteriota</taxon>
    </lineage>
</organism>
<reference evidence="1 2" key="1">
    <citation type="journal article" date="2016" name="Nat. Commun.">
        <title>Thousands of microbial genomes shed light on interconnected biogeochemical processes in an aquifer system.</title>
        <authorList>
            <person name="Anantharaman K."/>
            <person name="Brown C.T."/>
            <person name="Hug L.A."/>
            <person name="Sharon I."/>
            <person name="Castelle C.J."/>
            <person name="Probst A.J."/>
            <person name="Thomas B.C."/>
            <person name="Singh A."/>
            <person name="Wilkins M.J."/>
            <person name="Karaoz U."/>
            <person name="Brodie E.L."/>
            <person name="Williams K.H."/>
            <person name="Hubbard S.S."/>
            <person name="Banfield J.F."/>
        </authorList>
    </citation>
    <scope>NUCLEOTIDE SEQUENCE [LARGE SCALE GENOMIC DNA]</scope>
</reference>
<comment type="caution">
    <text evidence="1">The sequence shown here is derived from an EMBL/GenBank/DDBJ whole genome shotgun (WGS) entry which is preliminary data.</text>
</comment>
<dbReference type="AlphaFoldDB" id="A0A1G1W254"/>
<dbReference type="Proteomes" id="UP000176299">
    <property type="component" value="Unassembled WGS sequence"/>
</dbReference>
<dbReference type="EMBL" id="MHCN01000011">
    <property type="protein sequence ID" value="OGY21721.1"/>
    <property type="molecule type" value="Genomic_DNA"/>
</dbReference>
<sequence length="248" mass="28135">MKEEKVRIRQATLDDIPQMVEVDQRAWWDEVAFTAEHFESQIRTYPQGVLVAEAAINGRKRLVGTICGLRISSALANSLHNWSEATGNGYFTTHIPNGNVMFGANLSVLPEFGRKGIGDKLFGHAAAVIVRQNVPYLIFGGRLPDLAEYNRKRIAEDLSKVTGEEYAALRDGQGRILDDELRFYLRQPFMEMIRVLPEYFPDPESENYGVLLKWHNPLYKLHLGWLYRIPLLGRVIGLLGASIIRVLV</sequence>
<name>A0A1G1W254_9BACT</name>
<accession>A0A1G1W254</accession>
<dbReference type="STRING" id="1802591.A2113_04175"/>
<evidence type="ECO:0000313" key="2">
    <source>
        <dbReference type="Proteomes" id="UP000176299"/>
    </source>
</evidence>